<dbReference type="GO" id="GO:0005886">
    <property type="term" value="C:plasma membrane"/>
    <property type="evidence" value="ECO:0007669"/>
    <property type="project" value="UniProtKB-SubCell"/>
</dbReference>
<dbReference type="InterPro" id="IPR023214">
    <property type="entry name" value="HAD_sf"/>
</dbReference>
<dbReference type="Gene3D" id="3.40.1110.10">
    <property type="entry name" value="Calcium-transporting ATPase, cytoplasmic domain N"/>
    <property type="match status" value="1"/>
</dbReference>
<dbReference type="Pfam" id="PF00702">
    <property type="entry name" value="Hydrolase"/>
    <property type="match status" value="1"/>
</dbReference>
<sequence length="797" mass="86257">MFYPIIDSMKKKIDRTELTPRAIVVNNVFTYFNAIFVAIAILLIIAGSYRSLTFLPVVVANALIGIVQQLRARKVLHELSLLARSTYVIIRDNQQLELPSEELLVGDHIVLTAGQQIPADAVVIEGSIAANESLLTGEADEIEKTPEATLLSGSFVVSGRCTAQLTQVGEDCYAAKLQAKAKQLREKPSEMVHDIDLIVRVAGIVIIPLGALLFYQSMFVNGQSFSASVEAMVGAAIGMIPEGLYLLVTVALALSALRLAQNHVLLHDMRSTETLARVDVLCVDKTGTITDNNMEVVEAFLPDGTAASQTDASVVLLQRYVASMDDSNATMQALHAFTQPQMMARQAGASGQDEMPVVNASQVAAEIIKPLDAVKRLAFSSKNKFSELQTADTRYRLGAPEFVLDEQTFLSVKACIDERVNKGQRVLVLAAASGDGADGASSDGGHHSFQPLLFVSLVNGLRPNVADTFAWFGQQDVRVMVISGDNPQTVSRIASQVGIPAADKFVSADHLADVDLLEAVKEFTIFGRVKPEQKKDIVEALKAHGLRVAMTGDGVNDILAMKEADCSIAMGTGGDAARQAAQVVILDDDFSHMKQIISEGRRDINNLLRSATLFLYKNIFSILLATFSILFAWVYPLKPSQVSLVSMFNIGVPAFLLAMEQNSKKQQGRFLYEALFQSIPPALTAFFSIAIMVSVARWLGIGSQEAGVVSALLLSFAGFMVLFDLSKPFTPWHSFIFIGCVLGYILTAVFLSDLFAMSALSFEASVLATGFCVFEAVVMVGAKKLIALLRDRTPQAQ</sequence>
<feature type="transmembrane region" description="Helical" evidence="6">
    <location>
        <begin position="197"/>
        <end position="215"/>
    </location>
</feature>
<keyword evidence="3" id="KW-1278">Translocase</keyword>
<feature type="transmembrane region" description="Helical" evidence="6">
    <location>
        <begin position="735"/>
        <end position="756"/>
    </location>
</feature>
<dbReference type="SUPFAM" id="SSF81660">
    <property type="entry name" value="Metal cation-transporting ATPase, ATP-binding domain N"/>
    <property type="match status" value="1"/>
</dbReference>
<evidence type="ECO:0000256" key="5">
    <source>
        <dbReference type="ARBA" id="ARBA00023136"/>
    </source>
</evidence>
<reference evidence="9" key="1">
    <citation type="submission" date="2016-01" db="EMBL/GenBank/DDBJ databases">
        <authorList>
            <person name="Mitreva M."/>
            <person name="Pepin K.H."/>
            <person name="Mihindukulasuriya K.A."/>
            <person name="Fulton R."/>
            <person name="Fronick C."/>
            <person name="O'Laughlin M."/>
            <person name="Miner T."/>
            <person name="Herter B."/>
            <person name="Rosa B.A."/>
            <person name="Cordes M."/>
            <person name="Tomlinson C."/>
            <person name="Wollam A."/>
            <person name="Palsikar V.B."/>
            <person name="Mardis E.R."/>
            <person name="Wilson R.K."/>
        </authorList>
    </citation>
    <scope>NUCLEOTIDE SEQUENCE [LARGE SCALE GENOMIC DNA]</scope>
    <source>
        <strain evidence="9">DNF00019</strain>
    </source>
</reference>
<dbReference type="InterPro" id="IPR008250">
    <property type="entry name" value="ATPase_P-typ_transduc_dom_A_sf"/>
</dbReference>
<evidence type="ECO:0000256" key="6">
    <source>
        <dbReference type="SAM" id="Phobius"/>
    </source>
</evidence>
<feature type="transmembrane region" description="Helical" evidence="6">
    <location>
        <begin position="679"/>
        <end position="700"/>
    </location>
</feature>
<dbReference type="InterPro" id="IPR023299">
    <property type="entry name" value="ATPase_P-typ_cyto_dom_N"/>
</dbReference>
<evidence type="ECO:0000256" key="4">
    <source>
        <dbReference type="ARBA" id="ARBA00022989"/>
    </source>
</evidence>
<proteinExistence type="predicted"/>
<feature type="transmembrane region" description="Helical" evidence="6">
    <location>
        <begin position="641"/>
        <end position="659"/>
    </location>
</feature>
<keyword evidence="9" id="KW-1185">Reference proteome</keyword>
<feature type="transmembrane region" description="Helical" evidence="6">
    <location>
        <begin position="21"/>
        <end position="46"/>
    </location>
</feature>
<evidence type="ECO:0000259" key="7">
    <source>
        <dbReference type="Pfam" id="PF00122"/>
    </source>
</evidence>
<dbReference type="PRINTS" id="PR00119">
    <property type="entry name" value="CATATPASE"/>
</dbReference>
<protein>
    <submittedName>
        <fullName evidence="8">E1-E2 ATPase</fullName>
    </submittedName>
</protein>
<feature type="transmembrane region" description="Helical" evidence="6">
    <location>
        <begin position="52"/>
        <end position="70"/>
    </location>
</feature>
<evidence type="ECO:0000313" key="8">
    <source>
        <dbReference type="EMBL" id="KXB34844.1"/>
    </source>
</evidence>
<dbReference type="GO" id="GO:0016887">
    <property type="term" value="F:ATP hydrolysis activity"/>
    <property type="evidence" value="ECO:0007669"/>
    <property type="project" value="InterPro"/>
</dbReference>
<dbReference type="PROSITE" id="PS00154">
    <property type="entry name" value="ATPASE_E1_E2"/>
    <property type="match status" value="1"/>
</dbReference>
<dbReference type="PRINTS" id="PR00120">
    <property type="entry name" value="HATPASE"/>
</dbReference>
<comment type="subcellular location">
    <subcellularLocation>
        <location evidence="1">Cell membrane</location>
        <topology evidence="1">Multi-pass membrane protein</topology>
    </subcellularLocation>
</comment>
<evidence type="ECO:0000256" key="1">
    <source>
        <dbReference type="ARBA" id="ARBA00004651"/>
    </source>
</evidence>
<dbReference type="Gene3D" id="1.20.1110.10">
    <property type="entry name" value="Calcium-transporting ATPase, transmembrane domain"/>
    <property type="match status" value="1"/>
</dbReference>
<evidence type="ECO:0000256" key="3">
    <source>
        <dbReference type="ARBA" id="ARBA00022967"/>
    </source>
</evidence>
<feature type="domain" description="P-type ATPase A" evidence="7">
    <location>
        <begin position="81"/>
        <end position="179"/>
    </location>
</feature>
<feature type="transmembrane region" description="Helical" evidence="6">
    <location>
        <begin position="706"/>
        <end position="723"/>
    </location>
</feature>
<dbReference type="EMBL" id="LSCR01000011">
    <property type="protein sequence ID" value="KXB34844.1"/>
    <property type="molecule type" value="Genomic_DNA"/>
</dbReference>
<feature type="transmembrane region" description="Helical" evidence="6">
    <location>
        <begin position="762"/>
        <end position="782"/>
    </location>
</feature>
<accession>A0A133XV74</accession>
<dbReference type="SUPFAM" id="SSF81665">
    <property type="entry name" value="Calcium ATPase, transmembrane domain M"/>
    <property type="match status" value="1"/>
</dbReference>
<dbReference type="SFLD" id="SFLDS00003">
    <property type="entry name" value="Haloacid_Dehalogenase"/>
    <property type="match status" value="1"/>
</dbReference>
<name>A0A133XV74_9ACTN</name>
<dbReference type="GO" id="GO:0005524">
    <property type="term" value="F:ATP binding"/>
    <property type="evidence" value="ECO:0007669"/>
    <property type="project" value="InterPro"/>
</dbReference>
<keyword evidence="5 6" id="KW-0472">Membrane</keyword>
<evidence type="ECO:0000313" key="9">
    <source>
        <dbReference type="Proteomes" id="UP000070675"/>
    </source>
</evidence>
<dbReference type="SUPFAM" id="SSF81653">
    <property type="entry name" value="Calcium ATPase, transduction domain A"/>
    <property type="match status" value="1"/>
</dbReference>
<dbReference type="Proteomes" id="UP000070675">
    <property type="component" value="Unassembled WGS sequence"/>
</dbReference>
<dbReference type="PATRIC" id="fig|1393034.3.peg.714"/>
<dbReference type="InterPro" id="IPR018303">
    <property type="entry name" value="ATPase_P-typ_P_site"/>
</dbReference>
<dbReference type="AlphaFoldDB" id="A0A133XV74"/>
<dbReference type="PANTHER" id="PTHR42861">
    <property type="entry name" value="CALCIUM-TRANSPORTING ATPASE"/>
    <property type="match status" value="1"/>
</dbReference>
<dbReference type="NCBIfam" id="TIGR01494">
    <property type="entry name" value="ATPase_P-type"/>
    <property type="match status" value="2"/>
</dbReference>
<organism evidence="8 9">
    <name type="scientific">Atopobium deltae</name>
    <dbReference type="NCBI Taxonomy" id="1393034"/>
    <lineage>
        <taxon>Bacteria</taxon>
        <taxon>Bacillati</taxon>
        <taxon>Actinomycetota</taxon>
        <taxon>Coriobacteriia</taxon>
        <taxon>Coriobacteriales</taxon>
        <taxon>Atopobiaceae</taxon>
        <taxon>Atopobium</taxon>
    </lineage>
</organism>
<dbReference type="SFLD" id="SFLDF00027">
    <property type="entry name" value="p-type_atpase"/>
    <property type="match status" value="1"/>
</dbReference>
<comment type="caution">
    <text evidence="8">The sequence shown here is derived from an EMBL/GenBank/DDBJ whole genome shotgun (WGS) entry which is preliminary data.</text>
</comment>
<dbReference type="InterPro" id="IPR023298">
    <property type="entry name" value="ATPase_P-typ_TM_dom_sf"/>
</dbReference>
<evidence type="ECO:0000256" key="2">
    <source>
        <dbReference type="ARBA" id="ARBA00022692"/>
    </source>
</evidence>
<dbReference type="InterPro" id="IPR001757">
    <property type="entry name" value="P_typ_ATPase"/>
</dbReference>
<gene>
    <name evidence="8" type="ORF">HMPREF3192_00741</name>
</gene>
<dbReference type="InterPro" id="IPR036412">
    <property type="entry name" value="HAD-like_sf"/>
</dbReference>
<feature type="transmembrane region" description="Helical" evidence="6">
    <location>
        <begin position="614"/>
        <end position="635"/>
    </location>
</feature>
<dbReference type="SUPFAM" id="SSF56784">
    <property type="entry name" value="HAD-like"/>
    <property type="match status" value="1"/>
</dbReference>
<dbReference type="InterPro" id="IPR044492">
    <property type="entry name" value="P_typ_ATPase_HD_dom"/>
</dbReference>
<dbReference type="Gene3D" id="3.40.50.1000">
    <property type="entry name" value="HAD superfamily/HAD-like"/>
    <property type="match status" value="1"/>
</dbReference>
<keyword evidence="2 6" id="KW-0812">Transmembrane</keyword>
<feature type="transmembrane region" description="Helical" evidence="6">
    <location>
        <begin position="235"/>
        <end position="260"/>
    </location>
</feature>
<dbReference type="Gene3D" id="2.70.150.10">
    <property type="entry name" value="Calcium-transporting ATPase, cytoplasmic transduction domain A"/>
    <property type="match status" value="1"/>
</dbReference>
<dbReference type="STRING" id="1393034.HMPREF3192_00741"/>
<dbReference type="Pfam" id="PF00122">
    <property type="entry name" value="E1-E2_ATPase"/>
    <property type="match status" value="1"/>
</dbReference>
<keyword evidence="4 6" id="KW-1133">Transmembrane helix</keyword>
<dbReference type="InterPro" id="IPR059000">
    <property type="entry name" value="ATPase_P-type_domA"/>
</dbReference>
<dbReference type="SFLD" id="SFLDG00002">
    <property type="entry name" value="C1.7:_P-type_atpase_like"/>
    <property type="match status" value="1"/>
</dbReference>